<dbReference type="SUPFAM" id="SSF117892">
    <property type="entry name" value="Band 7/SPFH domain"/>
    <property type="match status" value="1"/>
</dbReference>
<dbReference type="SMART" id="SM00244">
    <property type="entry name" value="PHB"/>
    <property type="match status" value="1"/>
</dbReference>
<feature type="transmembrane region" description="Helical" evidence="2">
    <location>
        <begin position="6"/>
        <end position="27"/>
    </location>
</feature>
<evidence type="ECO:0000313" key="5">
    <source>
        <dbReference type="Proteomes" id="UP000010798"/>
    </source>
</evidence>
<dbReference type="Proteomes" id="UP000010798">
    <property type="component" value="Chromosome"/>
</dbReference>
<dbReference type="InterPro" id="IPR001107">
    <property type="entry name" value="Band_7"/>
</dbReference>
<name>L0D8R2_SINAD</name>
<dbReference type="PANTHER" id="PTHR43327:SF10">
    <property type="entry name" value="STOMATIN-LIKE PROTEIN 2, MITOCHONDRIAL"/>
    <property type="match status" value="1"/>
</dbReference>
<proteinExistence type="predicted"/>
<dbReference type="Pfam" id="PF01145">
    <property type="entry name" value="Band_7"/>
    <property type="match status" value="1"/>
</dbReference>
<dbReference type="GO" id="GO:0006508">
    <property type="term" value="P:proteolysis"/>
    <property type="evidence" value="ECO:0007669"/>
    <property type="project" value="UniProtKB-KW"/>
</dbReference>
<keyword evidence="2" id="KW-1133">Transmembrane helix</keyword>
<dbReference type="GO" id="GO:0008233">
    <property type="term" value="F:peptidase activity"/>
    <property type="evidence" value="ECO:0007669"/>
    <property type="project" value="UniProtKB-KW"/>
</dbReference>
<dbReference type="GO" id="GO:0016020">
    <property type="term" value="C:membrane"/>
    <property type="evidence" value="ECO:0007669"/>
    <property type="project" value="UniProtKB-SubCell"/>
</dbReference>
<dbReference type="EMBL" id="CP003364">
    <property type="protein sequence ID" value="AGA25627.1"/>
    <property type="molecule type" value="Genomic_DNA"/>
</dbReference>
<dbReference type="STRING" id="886293.Sinac_1238"/>
<dbReference type="KEGG" id="saci:Sinac_1238"/>
<organism evidence="4 5">
    <name type="scientific">Singulisphaera acidiphila (strain ATCC BAA-1392 / DSM 18658 / VKM B-2454 / MOB10)</name>
    <dbReference type="NCBI Taxonomy" id="886293"/>
    <lineage>
        <taxon>Bacteria</taxon>
        <taxon>Pseudomonadati</taxon>
        <taxon>Planctomycetota</taxon>
        <taxon>Planctomycetia</taxon>
        <taxon>Isosphaerales</taxon>
        <taxon>Isosphaeraceae</taxon>
        <taxon>Singulisphaera</taxon>
    </lineage>
</organism>
<feature type="domain" description="Band 7" evidence="3">
    <location>
        <begin position="22"/>
        <end position="181"/>
    </location>
</feature>
<dbReference type="CDD" id="cd03407">
    <property type="entry name" value="SPFH_like_u4"/>
    <property type="match status" value="1"/>
</dbReference>
<dbReference type="PANTHER" id="PTHR43327">
    <property type="entry name" value="STOMATIN-LIKE PROTEIN 2, MITOCHONDRIAL"/>
    <property type="match status" value="1"/>
</dbReference>
<dbReference type="eggNOG" id="COG0330">
    <property type="taxonomic scope" value="Bacteria"/>
</dbReference>
<dbReference type="HOGENOM" id="CLU_024949_5_1_0"/>
<evidence type="ECO:0000256" key="1">
    <source>
        <dbReference type="ARBA" id="ARBA00004167"/>
    </source>
</evidence>
<sequence length="318" mass="35310">MEGIVGFLIVLVVLGVIFMMFGPLFTVNQQTAVIVQRFGKFARVAQPGLNIRIPLIEMIAGRLNLRVQQLDVKVETKTEDNVFVHVIVAVQYHVLPEKVYDAYYRLANANQQITAFVFDVTRARVPRIKLDDLFEKKDEIADAVKNELSHVMYDFGYGIVKALVTDIEPDHTVKEAMNAINAAQRMRIAATEKGEADRILKVKAAEAEAQSKALQGKGIADQRRAIVDGLRESVDEFQKSVTGTTAQDVMNLVLMTQYFDTLKEIGATSVSNTILIPHSPGTLTDLTTQMRTAMITAEVVGREPQSHGDRPQGTKPTR</sequence>
<comment type="subcellular location">
    <subcellularLocation>
        <location evidence="1">Membrane</location>
        <topology evidence="1">Single-pass membrane protein</topology>
    </subcellularLocation>
</comment>
<keyword evidence="4" id="KW-0645">Protease</keyword>
<dbReference type="AlphaFoldDB" id="L0D8R2"/>
<accession>L0D8R2</accession>
<keyword evidence="2" id="KW-0812">Transmembrane</keyword>
<gene>
    <name evidence="4" type="ordered locus">Sinac_1238</name>
</gene>
<evidence type="ECO:0000259" key="3">
    <source>
        <dbReference type="SMART" id="SM00244"/>
    </source>
</evidence>
<keyword evidence="5" id="KW-1185">Reference proteome</keyword>
<keyword evidence="2" id="KW-0472">Membrane</keyword>
<evidence type="ECO:0000313" key="4">
    <source>
        <dbReference type="EMBL" id="AGA25627.1"/>
    </source>
</evidence>
<keyword evidence="4" id="KW-0378">Hydrolase</keyword>
<dbReference type="OrthoDB" id="9779595at2"/>
<protein>
    <submittedName>
        <fullName evidence="4">Membrane protease subunit, stomatin/prohibitin</fullName>
    </submittedName>
</protein>
<dbReference type="Gene3D" id="3.30.479.30">
    <property type="entry name" value="Band 7 domain"/>
    <property type="match status" value="1"/>
</dbReference>
<dbReference type="RefSeq" id="WP_015244803.1">
    <property type="nucleotide sequence ID" value="NC_019892.1"/>
</dbReference>
<dbReference type="InterPro" id="IPR036013">
    <property type="entry name" value="Band_7/SPFH_dom_sf"/>
</dbReference>
<dbReference type="InterPro" id="IPR050710">
    <property type="entry name" value="Band7/mec-2_domain"/>
</dbReference>
<evidence type="ECO:0000256" key="2">
    <source>
        <dbReference type="SAM" id="Phobius"/>
    </source>
</evidence>
<reference evidence="4 5" key="1">
    <citation type="submission" date="2012-02" db="EMBL/GenBank/DDBJ databases">
        <title>Complete sequence of chromosome of Singulisphaera acidiphila DSM 18658.</title>
        <authorList>
            <consortium name="US DOE Joint Genome Institute (JGI-PGF)"/>
            <person name="Lucas S."/>
            <person name="Copeland A."/>
            <person name="Lapidus A."/>
            <person name="Glavina del Rio T."/>
            <person name="Dalin E."/>
            <person name="Tice H."/>
            <person name="Bruce D."/>
            <person name="Goodwin L."/>
            <person name="Pitluck S."/>
            <person name="Peters L."/>
            <person name="Ovchinnikova G."/>
            <person name="Chertkov O."/>
            <person name="Kyrpides N."/>
            <person name="Mavromatis K."/>
            <person name="Ivanova N."/>
            <person name="Brettin T."/>
            <person name="Detter J.C."/>
            <person name="Han C."/>
            <person name="Larimer F."/>
            <person name="Land M."/>
            <person name="Hauser L."/>
            <person name="Markowitz V."/>
            <person name="Cheng J.-F."/>
            <person name="Hugenholtz P."/>
            <person name="Woyke T."/>
            <person name="Wu D."/>
            <person name="Tindall B."/>
            <person name="Pomrenke H."/>
            <person name="Brambilla E."/>
            <person name="Klenk H.-P."/>
            <person name="Eisen J.A."/>
        </authorList>
    </citation>
    <scope>NUCLEOTIDE SEQUENCE [LARGE SCALE GENOMIC DNA]</scope>
    <source>
        <strain evidence="5">ATCC BAA-1392 / DSM 18658 / VKM B-2454 / MOB10</strain>
    </source>
</reference>